<organism evidence="1 2">
    <name type="scientific">Novosphingobium taihuense</name>
    <dbReference type="NCBI Taxonomy" id="260085"/>
    <lineage>
        <taxon>Bacteria</taxon>
        <taxon>Pseudomonadati</taxon>
        <taxon>Pseudomonadota</taxon>
        <taxon>Alphaproteobacteria</taxon>
        <taxon>Sphingomonadales</taxon>
        <taxon>Sphingomonadaceae</taxon>
        <taxon>Novosphingobium</taxon>
    </lineage>
</organism>
<keyword evidence="2" id="KW-1185">Reference proteome</keyword>
<dbReference type="Proteomes" id="UP000538566">
    <property type="component" value="Unassembled WGS sequence"/>
</dbReference>
<reference evidence="1 2" key="1">
    <citation type="submission" date="2020-08" db="EMBL/GenBank/DDBJ databases">
        <title>Genomic Encyclopedia of Type Strains, Phase IV (KMG-IV): sequencing the most valuable type-strain genomes for metagenomic binning, comparative biology and taxonomic classification.</title>
        <authorList>
            <person name="Goeker M."/>
        </authorList>
    </citation>
    <scope>NUCLEOTIDE SEQUENCE [LARGE SCALE GENOMIC DNA]</scope>
    <source>
        <strain evidence="1 2">DSM 17507</strain>
    </source>
</reference>
<proteinExistence type="predicted"/>
<sequence>MKPGTDSYVAPPVPASGQRCREGWGGLKVY</sequence>
<dbReference type="AlphaFoldDB" id="A0A7W7A8R1"/>
<dbReference type="EMBL" id="JACHOA010000001">
    <property type="protein sequence ID" value="MBB4611772.1"/>
    <property type="molecule type" value="Genomic_DNA"/>
</dbReference>
<name>A0A7W7A8R1_9SPHN</name>
<gene>
    <name evidence="1" type="ORF">GGR37_000018</name>
</gene>
<evidence type="ECO:0000313" key="1">
    <source>
        <dbReference type="EMBL" id="MBB4611772.1"/>
    </source>
</evidence>
<accession>A0A7W7A8R1</accession>
<evidence type="ECO:0000313" key="2">
    <source>
        <dbReference type="Proteomes" id="UP000538566"/>
    </source>
</evidence>
<comment type="caution">
    <text evidence="1">The sequence shown here is derived from an EMBL/GenBank/DDBJ whole genome shotgun (WGS) entry which is preliminary data.</text>
</comment>
<protein>
    <submittedName>
        <fullName evidence="1">Uncharacterized protein</fullName>
    </submittedName>
</protein>